<comment type="similarity">
    <text evidence="1">Belongs to the ComF/GntX family.</text>
</comment>
<dbReference type="PANTHER" id="PTHR47505:SF1">
    <property type="entry name" value="DNA UTILIZATION PROTEIN YHGH"/>
    <property type="match status" value="1"/>
</dbReference>
<evidence type="ECO:0000313" key="4">
    <source>
        <dbReference type="Proteomes" id="UP000823914"/>
    </source>
</evidence>
<feature type="domain" description="Phosphoribosyltransferase" evidence="2">
    <location>
        <begin position="207"/>
        <end position="244"/>
    </location>
</feature>
<dbReference type="EMBL" id="JAHLFV010000242">
    <property type="protein sequence ID" value="MBU3850994.1"/>
    <property type="molecule type" value="Genomic_DNA"/>
</dbReference>
<name>A0A9E2L442_9SPIR</name>
<dbReference type="InterPro" id="IPR029057">
    <property type="entry name" value="PRTase-like"/>
</dbReference>
<dbReference type="Gene3D" id="3.40.50.2020">
    <property type="match status" value="1"/>
</dbReference>
<dbReference type="CDD" id="cd06223">
    <property type="entry name" value="PRTases_typeI"/>
    <property type="match status" value="1"/>
</dbReference>
<reference evidence="3" key="2">
    <citation type="submission" date="2021-04" db="EMBL/GenBank/DDBJ databases">
        <authorList>
            <person name="Gilroy R."/>
        </authorList>
    </citation>
    <scope>NUCLEOTIDE SEQUENCE</scope>
    <source>
        <strain evidence="3">Gambia15-2214</strain>
    </source>
</reference>
<gene>
    <name evidence="3" type="ORF">IAA16_10540</name>
</gene>
<sequence>MRFLLSLKYYMDIGLSFLLGGCECICCGTISYVGPICPRCQNNRLLTWVPASHRCSCCGKELISEIGTCTGCREKNLLVHVSKMLPLHNYSGWKKELLFLWKSADTRQLSRVFARVFSSALVKELNPDKVIPLVPVPPRPGKIRKKGWDQIQDICKYLKADGFSILPLLERTNVQQQKKLNRQGRLENLGKTYSIHKKNIRIYGVPKQAIIIDDILTTGVTLETCAGALKEAGVESVFACTLFAVC</sequence>
<dbReference type="SUPFAM" id="SSF53271">
    <property type="entry name" value="PRTase-like"/>
    <property type="match status" value="1"/>
</dbReference>
<dbReference type="InterPro" id="IPR051910">
    <property type="entry name" value="ComF/GntX_DNA_util-trans"/>
</dbReference>
<dbReference type="Pfam" id="PF00156">
    <property type="entry name" value="Pribosyltran"/>
    <property type="match status" value="1"/>
</dbReference>
<dbReference type="AlphaFoldDB" id="A0A9E2L442"/>
<organism evidence="3 4">
    <name type="scientific">Candidatus Treponema excrementipullorum</name>
    <dbReference type="NCBI Taxonomy" id="2838768"/>
    <lineage>
        <taxon>Bacteria</taxon>
        <taxon>Pseudomonadati</taxon>
        <taxon>Spirochaetota</taxon>
        <taxon>Spirochaetia</taxon>
        <taxon>Spirochaetales</taxon>
        <taxon>Treponemataceae</taxon>
        <taxon>Treponema</taxon>
    </lineage>
</organism>
<dbReference type="PANTHER" id="PTHR47505">
    <property type="entry name" value="DNA UTILIZATION PROTEIN YHGH"/>
    <property type="match status" value="1"/>
</dbReference>
<evidence type="ECO:0000256" key="1">
    <source>
        <dbReference type="ARBA" id="ARBA00008007"/>
    </source>
</evidence>
<evidence type="ECO:0000313" key="3">
    <source>
        <dbReference type="EMBL" id="MBU3850994.1"/>
    </source>
</evidence>
<accession>A0A9E2L442</accession>
<reference evidence="3" key="1">
    <citation type="journal article" date="2021" name="PeerJ">
        <title>Extensive microbial diversity within the chicken gut microbiome revealed by metagenomics and culture.</title>
        <authorList>
            <person name="Gilroy R."/>
            <person name="Ravi A."/>
            <person name="Getino M."/>
            <person name="Pursley I."/>
            <person name="Horton D.L."/>
            <person name="Alikhan N.F."/>
            <person name="Baker D."/>
            <person name="Gharbi K."/>
            <person name="Hall N."/>
            <person name="Watson M."/>
            <person name="Adriaenssens E.M."/>
            <person name="Foster-Nyarko E."/>
            <person name="Jarju S."/>
            <person name="Secka A."/>
            <person name="Antonio M."/>
            <person name="Oren A."/>
            <person name="Chaudhuri R.R."/>
            <person name="La Ragione R."/>
            <person name="Hildebrand F."/>
            <person name="Pallen M.J."/>
        </authorList>
    </citation>
    <scope>NUCLEOTIDE SEQUENCE</scope>
    <source>
        <strain evidence="3">Gambia15-2214</strain>
    </source>
</reference>
<protein>
    <recommendedName>
        <fullName evidence="2">Phosphoribosyltransferase domain-containing protein</fullName>
    </recommendedName>
</protein>
<evidence type="ECO:0000259" key="2">
    <source>
        <dbReference type="Pfam" id="PF00156"/>
    </source>
</evidence>
<dbReference type="InterPro" id="IPR000836">
    <property type="entry name" value="PRTase_dom"/>
</dbReference>
<dbReference type="Proteomes" id="UP000823914">
    <property type="component" value="Unassembled WGS sequence"/>
</dbReference>
<proteinExistence type="inferred from homology"/>
<comment type="caution">
    <text evidence="3">The sequence shown here is derived from an EMBL/GenBank/DDBJ whole genome shotgun (WGS) entry which is preliminary data.</text>
</comment>